<proteinExistence type="inferred from homology"/>
<reference evidence="4" key="1">
    <citation type="submission" date="2020-07" db="EMBL/GenBank/DDBJ databases">
        <authorList>
            <person name="Ferguson B K."/>
        </authorList>
    </citation>
    <scope>NUCLEOTIDE SEQUENCE</scope>
    <source>
        <strain evidence="4">L06</strain>
    </source>
</reference>
<dbReference type="GO" id="GO:0005811">
    <property type="term" value="C:lipid droplet"/>
    <property type="evidence" value="ECO:0007669"/>
    <property type="project" value="UniProtKB-SubCell"/>
</dbReference>
<evidence type="ECO:0000256" key="3">
    <source>
        <dbReference type="ARBA" id="ARBA00022677"/>
    </source>
</evidence>
<dbReference type="AlphaFoldDB" id="A0A6V7HY48"/>
<keyword evidence="3" id="KW-0551">Lipid droplet</keyword>
<name>A0A6V7HY48_9HYME</name>
<protein>
    <submittedName>
        <fullName evidence="4">Uncharacterized protein</fullName>
    </submittedName>
</protein>
<comment type="similarity">
    <text evidence="2">Belongs to the perilipin family.</text>
</comment>
<evidence type="ECO:0000256" key="1">
    <source>
        <dbReference type="ARBA" id="ARBA00004502"/>
    </source>
</evidence>
<evidence type="ECO:0000313" key="4">
    <source>
        <dbReference type="EMBL" id="CAD1530743.1"/>
    </source>
</evidence>
<dbReference type="EMBL" id="CADCXW020000001">
    <property type="protein sequence ID" value="CAD1530743.1"/>
    <property type="molecule type" value="Genomic_DNA"/>
</dbReference>
<dbReference type="GO" id="GO:0005829">
    <property type="term" value="C:cytosol"/>
    <property type="evidence" value="ECO:0007669"/>
    <property type="project" value="TreeGrafter"/>
</dbReference>
<dbReference type="PANTHER" id="PTHR14024">
    <property type="entry name" value="PERILIPIN"/>
    <property type="match status" value="1"/>
</dbReference>
<evidence type="ECO:0000256" key="2">
    <source>
        <dbReference type="ARBA" id="ARBA00006311"/>
    </source>
</evidence>
<sequence>MAVAQVSFPQIEVFNRVLGLPVIEQALAVSVSTYSRVKDSNQLLRWFLSTAENSITDATKRAAPFAAPIAMKFEAPIHFFDDKLCWGLDKIEEKVPIVKDTPTMVSKD</sequence>
<dbReference type="GO" id="GO:0019915">
    <property type="term" value="P:lipid storage"/>
    <property type="evidence" value="ECO:0007669"/>
    <property type="project" value="TreeGrafter"/>
</dbReference>
<gene>
    <name evidence="4" type="ORF">BBRV_LOCUS6972</name>
</gene>
<organism evidence="4">
    <name type="scientific">Bracon brevicornis</name>
    <dbReference type="NCBI Taxonomy" id="1563983"/>
    <lineage>
        <taxon>Eukaryota</taxon>
        <taxon>Metazoa</taxon>
        <taxon>Ecdysozoa</taxon>
        <taxon>Arthropoda</taxon>
        <taxon>Hexapoda</taxon>
        <taxon>Insecta</taxon>
        <taxon>Pterygota</taxon>
        <taxon>Neoptera</taxon>
        <taxon>Endopterygota</taxon>
        <taxon>Hymenoptera</taxon>
        <taxon>Apocrita</taxon>
        <taxon>Ichneumonoidea</taxon>
        <taxon>Braconidae</taxon>
        <taxon>Braconinae</taxon>
        <taxon>Bracon</taxon>
    </lineage>
</organism>
<dbReference type="InterPro" id="IPR004279">
    <property type="entry name" value="Perilipin"/>
</dbReference>
<dbReference type="Pfam" id="PF03036">
    <property type="entry name" value="Perilipin"/>
    <property type="match status" value="1"/>
</dbReference>
<dbReference type="PANTHER" id="PTHR14024:SF53">
    <property type="entry name" value="LIPID STORAGE DROPLETS SURFACE-BINDING PROTEIN 2"/>
    <property type="match status" value="1"/>
</dbReference>
<comment type="subcellular location">
    <subcellularLocation>
        <location evidence="1">Lipid droplet</location>
    </subcellularLocation>
</comment>
<accession>A0A6V7HY48</accession>
<dbReference type="GO" id="GO:0010890">
    <property type="term" value="P:positive regulation of triglyceride storage"/>
    <property type="evidence" value="ECO:0007669"/>
    <property type="project" value="TreeGrafter"/>
</dbReference>